<dbReference type="EMBL" id="LAZR01056402">
    <property type="protein sequence ID" value="KKK74264.1"/>
    <property type="molecule type" value="Genomic_DNA"/>
</dbReference>
<protein>
    <submittedName>
        <fullName evidence="1">Uncharacterized protein</fullName>
    </submittedName>
</protein>
<proteinExistence type="predicted"/>
<organism evidence="1">
    <name type="scientific">marine sediment metagenome</name>
    <dbReference type="NCBI Taxonomy" id="412755"/>
    <lineage>
        <taxon>unclassified sequences</taxon>
        <taxon>metagenomes</taxon>
        <taxon>ecological metagenomes</taxon>
    </lineage>
</organism>
<name>A0A0F9A6Q6_9ZZZZ</name>
<sequence>DEYFPKFADEIRTADEEGLMSIIGTEPTPATASFVVLVTMFVNESKEAV</sequence>
<reference evidence="1" key="1">
    <citation type="journal article" date="2015" name="Nature">
        <title>Complex archaea that bridge the gap between prokaryotes and eukaryotes.</title>
        <authorList>
            <person name="Spang A."/>
            <person name="Saw J.H."/>
            <person name="Jorgensen S.L."/>
            <person name="Zaremba-Niedzwiedzka K."/>
            <person name="Martijn J."/>
            <person name="Lind A.E."/>
            <person name="van Eijk R."/>
            <person name="Schleper C."/>
            <person name="Guy L."/>
            <person name="Ettema T.J."/>
        </authorList>
    </citation>
    <scope>NUCLEOTIDE SEQUENCE</scope>
</reference>
<evidence type="ECO:0000313" key="1">
    <source>
        <dbReference type="EMBL" id="KKK74264.1"/>
    </source>
</evidence>
<accession>A0A0F9A6Q6</accession>
<feature type="non-terminal residue" evidence="1">
    <location>
        <position position="1"/>
    </location>
</feature>
<gene>
    <name evidence="1" type="ORF">LCGC14_2885530</name>
</gene>
<dbReference type="AlphaFoldDB" id="A0A0F9A6Q6"/>
<comment type="caution">
    <text evidence="1">The sequence shown here is derived from an EMBL/GenBank/DDBJ whole genome shotgun (WGS) entry which is preliminary data.</text>
</comment>